<name>A0A821TAI2_9BILA</name>
<keyword evidence="1" id="KW-0472">Membrane</keyword>
<protein>
    <submittedName>
        <fullName evidence="6">Uncharacterized protein</fullName>
    </submittedName>
</protein>
<reference evidence="6" key="1">
    <citation type="submission" date="2021-02" db="EMBL/GenBank/DDBJ databases">
        <authorList>
            <person name="Nowell W R."/>
        </authorList>
    </citation>
    <scope>NUCLEOTIDE SEQUENCE</scope>
</reference>
<dbReference type="EMBL" id="CAJNXB010000637">
    <property type="protein sequence ID" value="CAF3077830.1"/>
    <property type="molecule type" value="Genomic_DNA"/>
</dbReference>
<keyword evidence="1" id="KW-0812">Transmembrane</keyword>
<proteinExistence type="predicted"/>
<evidence type="ECO:0000313" key="8">
    <source>
        <dbReference type="Proteomes" id="UP000663873"/>
    </source>
</evidence>
<dbReference type="Proteomes" id="UP000663838">
    <property type="component" value="Unassembled WGS sequence"/>
</dbReference>
<gene>
    <name evidence="3" type="ORF">HFQ381_LOCUS19130</name>
    <name evidence="5" type="ORF">QYT958_LOCUS16741</name>
    <name evidence="2" type="ORF">TIS948_LOCUS5473</name>
    <name evidence="6" type="ORF">TOA249_LOCUS28364</name>
    <name evidence="4" type="ORF">UJA718_LOCUS24069</name>
</gene>
<comment type="caution">
    <text evidence="6">The sequence shown here is derived from an EMBL/GenBank/DDBJ whole genome shotgun (WGS) entry which is preliminary data.</text>
</comment>
<dbReference type="Proteomes" id="UP000663825">
    <property type="component" value="Unassembled WGS sequence"/>
</dbReference>
<evidence type="ECO:0000256" key="1">
    <source>
        <dbReference type="SAM" id="Phobius"/>
    </source>
</evidence>
<dbReference type="Proteomes" id="UP000663851">
    <property type="component" value="Unassembled WGS sequence"/>
</dbReference>
<keyword evidence="8" id="KW-1185">Reference proteome</keyword>
<dbReference type="EMBL" id="CAJOBO010001529">
    <property type="protein sequence ID" value="CAF4386882.1"/>
    <property type="molecule type" value="Genomic_DNA"/>
</dbReference>
<dbReference type="EMBL" id="CAJOBR010002454">
    <property type="protein sequence ID" value="CAF4683052.1"/>
    <property type="molecule type" value="Genomic_DNA"/>
</dbReference>
<keyword evidence="1" id="KW-1133">Transmembrane helix</keyword>
<evidence type="ECO:0000313" key="3">
    <source>
        <dbReference type="EMBL" id="CAF4386882.1"/>
    </source>
</evidence>
<feature type="transmembrane region" description="Helical" evidence="1">
    <location>
        <begin position="76"/>
        <end position="98"/>
    </location>
</feature>
<sequence length="114" mass="12867">MYNVDMPDRLVLPEAALVISILNSLVPSRFKPTDSLATLFSQLMIEEWNIQGDFNGYYEACTPDSCTYTQVQRLNIISIITTIVNLAGGLVITLRLFVQFSVKFVHLITTHSRN</sequence>
<evidence type="ECO:0000313" key="5">
    <source>
        <dbReference type="EMBL" id="CAF4683052.1"/>
    </source>
</evidence>
<dbReference type="OrthoDB" id="10057839at2759"/>
<dbReference type="Proteomes" id="UP000663848">
    <property type="component" value="Unassembled WGS sequence"/>
</dbReference>
<accession>A0A821TAI2</accession>
<evidence type="ECO:0000313" key="4">
    <source>
        <dbReference type="EMBL" id="CAF4469321.1"/>
    </source>
</evidence>
<evidence type="ECO:0000313" key="6">
    <source>
        <dbReference type="EMBL" id="CAF4869427.1"/>
    </source>
</evidence>
<dbReference type="Proteomes" id="UP000663873">
    <property type="component" value="Unassembled WGS sequence"/>
</dbReference>
<dbReference type="EMBL" id="CAJOBS010003923">
    <property type="protein sequence ID" value="CAF4869427.1"/>
    <property type="molecule type" value="Genomic_DNA"/>
</dbReference>
<dbReference type="EMBL" id="CAJOBP010005431">
    <property type="protein sequence ID" value="CAF4469321.1"/>
    <property type="molecule type" value="Genomic_DNA"/>
</dbReference>
<organism evidence="6 7">
    <name type="scientific">Rotaria socialis</name>
    <dbReference type="NCBI Taxonomy" id="392032"/>
    <lineage>
        <taxon>Eukaryota</taxon>
        <taxon>Metazoa</taxon>
        <taxon>Spiralia</taxon>
        <taxon>Gnathifera</taxon>
        <taxon>Rotifera</taxon>
        <taxon>Eurotatoria</taxon>
        <taxon>Bdelloidea</taxon>
        <taxon>Philodinida</taxon>
        <taxon>Philodinidae</taxon>
        <taxon>Rotaria</taxon>
    </lineage>
</organism>
<evidence type="ECO:0000313" key="2">
    <source>
        <dbReference type="EMBL" id="CAF3077830.1"/>
    </source>
</evidence>
<evidence type="ECO:0000313" key="7">
    <source>
        <dbReference type="Proteomes" id="UP000663838"/>
    </source>
</evidence>
<dbReference type="AlphaFoldDB" id="A0A821TAI2"/>